<dbReference type="AlphaFoldDB" id="A0A173SQ54"/>
<feature type="signal peptide" evidence="1">
    <location>
        <begin position="1"/>
        <end position="20"/>
    </location>
</feature>
<protein>
    <submittedName>
        <fullName evidence="4">DUF3244 domain-containing protein</fullName>
    </submittedName>
</protein>
<dbReference type="Proteomes" id="UP001162960">
    <property type="component" value="Chromosome"/>
</dbReference>
<dbReference type="RefSeq" id="WP_048696304.1">
    <property type="nucleotide sequence ID" value="NZ_CABJDH010000001.1"/>
</dbReference>
<dbReference type="EMBL" id="QROV01000003">
    <property type="protein sequence ID" value="RHL63671.1"/>
    <property type="molecule type" value="Genomic_DNA"/>
</dbReference>
<dbReference type="Proteomes" id="UP000284785">
    <property type="component" value="Unassembled WGS sequence"/>
</dbReference>
<gene>
    <name evidence="4" type="ORF">DW011_03455</name>
    <name evidence="3" type="ORF">DW780_02535</name>
    <name evidence="2" type="ORF">GAN93_09110</name>
    <name evidence="5" type="ORF">KQP68_06645</name>
    <name evidence="6" type="ORF">KQP74_14770</name>
</gene>
<dbReference type="Proteomes" id="UP000283616">
    <property type="component" value="Unassembled WGS sequence"/>
</dbReference>
<evidence type="ECO:0000256" key="1">
    <source>
        <dbReference type="SAM" id="SignalP"/>
    </source>
</evidence>
<evidence type="ECO:0000313" key="5">
    <source>
        <dbReference type="EMBL" id="UYU67950.1"/>
    </source>
</evidence>
<reference evidence="2 9" key="2">
    <citation type="journal article" date="2019" name="Nat. Med.">
        <title>A library of human gut bacterial isolates paired with longitudinal multiomics data enables mechanistic microbiome research.</title>
        <authorList>
            <person name="Poyet M."/>
            <person name="Groussin M."/>
            <person name="Gibbons S.M."/>
            <person name="Avila-Pacheco J."/>
            <person name="Jiang X."/>
            <person name="Kearney S.M."/>
            <person name="Perrotta A.R."/>
            <person name="Berdy B."/>
            <person name="Zhao S."/>
            <person name="Lieberman T.D."/>
            <person name="Swanson P.K."/>
            <person name="Smith M."/>
            <person name="Roesemann S."/>
            <person name="Alexander J.E."/>
            <person name="Rich S.A."/>
            <person name="Livny J."/>
            <person name="Vlamakis H."/>
            <person name="Clish C."/>
            <person name="Bullock K."/>
            <person name="Deik A."/>
            <person name="Scott J."/>
            <person name="Pierce K.A."/>
            <person name="Xavier R.J."/>
            <person name="Alm E.J."/>
        </authorList>
    </citation>
    <scope>NUCLEOTIDE SEQUENCE [LARGE SCALE GENOMIC DNA]</scope>
    <source>
        <strain evidence="2 9">BIOML-A165</strain>
    </source>
</reference>
<evidence type="ECO:0000313" key="10">
    <source>
        <dbReference type="Proteomes" id="UP001156218"/>
    </source>
</evidence>
<evidence type="ECO:0000313" key="4">
    <source>
        <dbReference type="EMBL" id="RHL63671.1"/>
    </source>
</evidence>
<evidence type="ECO:0000313" key="8">
    <source>
        <dbReference type="Proteomes" id="UP000284785"/>
    </source>
</evidence>
<evidence type="ECO:0000313" key="3">
    <source>
        <dbReference type="EMBL" id="RHD90859.1"/>
    </source>
</evidence>
<dbReference type="Pfam" id="PF11589">
    <property type="entry name" value="DUF3244"/>
    <property type="match status" value="1"/>
</dbReference>
<dbReference type="EMBL" id="WCSB01000006">
    <property type="protein sequence ID" value="KAB4453273.1"/>
    <property type="molecule type" value="Genomic_DNA"/>
</dbReference>
<dbReference type="Proteomes" id="UP001156218">
    <property type="component" value="Chromosome"/>
</dbReference>
<sequence>MKRNLLLFSLMVICSNLIFAMPLDTRKQIKMKVRVKIEHRSANLPSPVQAYVNNSLLEIEFEHPSNDVTILIINSTTGETVYYEKTTSFEKIKFINLDKHYKTTEYTLKVSSPLWVAVGVISIE</sequence>
<dbReference type="InterPro" id="IPR021638">
    <property type="entry name" value="DUF3244"/>
</dbReference>
<accession>A0A173SQ54</accession>
<dbReference type="EMBL" id="CP083680">
    <property type="protein sequence ID" value="UYU67950.1"/>
    <property type="molecule type" value="Genomic_DNA"/>
</dbReference>
<name>A0A173SQ54_BACT4</name>
<dbReference type="EMBL" id="CP083685">
    <property type="protein sequence ID" value="UYU89214.1"/>
    <property type="molecule type" value="Genomic_DNA"/>
</dbReference>
<reference evidence="5 10" key="3">
    <citation type="submission" date="2021-06" db="EMBL/GenBank/DDBJ databases">
        <title>Interrogation of the integrated mobile genetic elements in gut-associated Bacteroides with a consensus prediction approach.</title>
        <authorList>
            <person name="Campbell D.E."/>
            <person name="Leigh J.R."/>
            <person name="Kim T."/>
            <person name="England W."/>
            <person name="Whitaker R.J."/>
            <person name="Degnan P.H."/>
        </authorList>
    </citation>
    <scope>NUCLEOTIDE SEQUENCE</scope>
    <source>
        <strain evidence="6">VPI-3443</strain>
        <strain evidence="5 10">WAL8669</strain>
    </source>
</reference>
<dbReference type="Proteomes" id="UP000460317">
    <property type="component" value="Unassembled WGS sequence"/>
</dbReference>
<feature type="chain" id="PRO_5044368796" evidence="1">
    <location>
        <begin position="21"/>
        <end position="124"/>
    </location>
</feature>
<evidence type="ECO:0000313" key="2">
    <source>
        <dbReference type="EMBL" id="KAB4453273.1"/>
    </source>
</evidence>
<dbReference type="Gene3D" id="2.60.40.3080">
    <property type="match status" value="1"/>
</dbReference>
<proteinExistence type="predicted"/>
<keyword evidence="1" id="KW-0732">Signal</keyword>
<evidence type="ECO:0000313" key="9">
    <source>
        <dbReference type="Proteomes" id="UP000460317"/>
    </source>
</evidence>
<evidence type="ECO:0000313" key="7">
    <source>
        <dbReference type="Proteomes" id="UP000283616"/>
    </source>
</evidence>
<dbReference type="EMBL" id="QSJP01000002">
    <property type="protein sequence ID" value="RHD90859.1"/>
    <property type="molecule type" value="Genomic_DNA"/>
</dbReference>
<reference evidence="7 8" key="1">
    <citation type="submission" date="2018-08" db="EMBL/GenBank/DDBJ databases">
        <title>A genome reference for cultivated species of the human gut microbiota.</title>
        <authorList>
            <person name="Zou Y."/>
            <person name="Xue W."/>
            <person name="Luo G."/>
        </authorList>
    </citation>
    <scope>NUCLEOTIDE SEQUENCE [LARGE SCALE GENOMIC DNA]</scope>
    <source>
        <strain evidence="4 7">AF37-12</strain>
        <strain evidence="3 8">AM30-26</strain>
    </source>
</reference>
<organism evidence="4 7">
    <name type="scientific">Bacteroides thetaiotaomicron</name>
    <dbReference type="NCBI Taxonomy" id="818"/>
    <lineage>
        <taxon>Bacteria</taxon>
        <taxon>Pseudomonadati</taxon>
        <taxon>Bacteroidota</taxon>
        <taxon>Bacteroidia</taxon>
        <taxon>Bacteroidales</taxon>
        <taxon>Bacteroidaceae</taxon>
        <taxon>Bacteroides</taxon>
    </lineage>
</organism>
<evidence type="ECO:0000313" key="6">
    <source>
        <dbReference type="EMBL" id="UYU89214.1"/>
    </source>
</evidence>